<feature type="non-terminal residue" evidence="3">
    <location>
        <position position="1"/>
    </location>
</feature>
<dbReference type="EMBL" id="JABANO010018838">
    <property type="protein sequence ID" value="KAF4731181.1"/>
    <property type="molecule type" value="Genomic_DNA"/>
</dbReference>
<evidence type="ECO:0000313" key="3">
    <source>
        <dbReference type="EMBL" id="KAF4731181.1"/>
    </source>
</evidence>
<keyword evidence="4" id="KW-1185">Reference proteome</keyword>
<feature type="transmembrane region" description="Helical" evidence="2">
    <location>
        <begin position="170"/>
        <end position="197"/>
    </location>
</feature>
<feature type="compositionally biased region" description="Acidic residues" evidence="1">
    <location>
        <begin position="139"/>
        <end position="153"/>
    </location>
</feature>
<keyword evidence="2" id="KW-0812">Transmembrane</keyword>
<keyword evidence="2" id="KW-0472">Membrane</keyword>
<feature type="non-terminal residue" evidence="3">
    <location>
        <position position="199"/>
    </location>
</feature>
<keyword evidence="2" id="KW-1133">Transmembrane helix</keyword>
<feature type="region of interest" description="Disordered" evidence="1">
    <location>
        <begin position="135"/>
        <end position="162"/>
    </location>
</feature>
<sequence>GLSLQGSLYLSAGSLYAATDAVFGALPLDVSFAVRGPTAFAVLLPAAAAAAALPSLPWVGRPRLPETAGPFTAVAADDCCFFWVVAAPGDERLDLLLPTVCHSPSSSAATKGALMTRGSTAAVLALTSVLSCTGVTKESEDDDDDDEDETSDGDLDRADDPPGDTTVDTVLLLIPVAVVAAGWLGCFTPLFEFWLFAFA</sequence>
<evidence type="ECO:0000256" key="2">
    <source>
        <dbReference type="SAM" id="Phobius"/>
    </source>
</evidence>
<dbReference type="Proteomes" id="UP000553632">
    <property type="component" value="Unassembled WGS sequence"/>
</dbReference>
<dbReference type="AlphaFoldDB" id="A0A7J6SEK3"/>
<evidence type="ECO:0000313" key="4">
    <source>
        <dbReference type="Proteomes" id="UP000553632"/>
    </source>
</evidence>
<comment type="caution">
    <text evidence="3">The sequence shown here is derived from an EMBL/GenBank/DDBJ whole genome shotgun (WGS) entry which is preliminary data.</text>
</comment>
<name>A0A7J6SEK3_PEROL</name>
<evidence type="ECO:0000256" key="1">
    <source>
        <dbReference type="SAM" id="MobiDB-lite"/>
    </source>
</evidence>
<reference evidence="3 4" key="1">
    <citation type="submission" date="2020-04" db="EMBL/GenBank/DDBJ databases">
        <title>Perkinsus olseni comparative genomics.</title>
        <authorList>
            <person name="Bogema D.R."/>
        </authorList>
    </citation>
    <scope>NUCLEOTIDE SEQUENCE [LARGE SCALE GENOMIC DNA]</scope>
    <source>
        <strain evidence="3 4">ATCC PRA-207</strain>
    </source>
</reference>
<organism evidence="3 4">
    <name type="scientific">Perkinsus olseni</name>
    <name type="common">Perkinsus atlanticus</name>
    <dbReference type="NCBI Taxonomy" id="32597"/>
    <lineage>
        <taxon>Eukaryota</taxon>
        <taxon>Sar</taxon>
        <taxon>Alveolata</taxon>
        <taxon>Perkinsozoa</taxon>
        <taxon>Perkinsea</taxon>
        <taxon>Perkinsida</taxon>
        <taxon>Perkinsidae</taxon>
        <taxon>Perkinsus</taxon>
    </lineage>
</organism>
<protein>
    <submittedName>
        <fullName evidence="3">Uncharacterized protein</fullName>
    </submittedName>
</protein>
<gene>
    <name evidence="3" type="ORF">FOZ63_018882</name>
</gene>
<proteinExistence type="predicted"/>
<accession>A0A7J6SEK3</accession>